<gene>
    <name evidence="2" type="ORF">FHS44_001882</name>
</gene>
<evidence type="ECO:0000256" key="1">
    <source>
        <dbReference type="SAM" id="MobiDB-lite"/>
    </source>
</evidence>
<dbReference type="Proteomes" id="UP000552644">
    <property type="component" value="Unassembled WGS sequence"/>
</dbReference>
<sequence>MTWRSACSINGTPCPASRFFQTVAASPALVARAREISSDLQRPLADGLEQDPAFDGDAPLFAAFFVAGYTAVLVETPRRLIAGDQATTAPACDACPTPSARRNAGRSPYTA</sequence>
<evidence type="ECO:0000313" key="3">
    <source>
        <dbReference type="Proteomes" id="UP000552644"/>
    </source>
</evidence>
<accession>A0A7W7QJK7</accession>
<organism evidence="2 3">
    <name type="scientific">Streptosporangium saharense</name>
    <dbReference type="NCBI Taxonomy" id="1706840"/>
    <lineage>
        <taxon>Bacteria</taxon>
        <taxon>Bacillati</taxon>
        <taxon>Actinomycetota</taxon>
        <taxon>Actinomycetes</taxon>
        <taxon>Streptosporangiales</taxon>
        <taxon>Streptosporangiaceae</taxon>
        <taxon>Streptosporangium</taxon>
    </lineage>
</organism>
<dbReference type="EMBL" id="JACHJP010000002">
    <property type="protein sequence ID" value="MBB4914797.1"/>
    <property type="molecule type" value="Genomic_DNA"/>
</dbReference>
<reference evidence="2 3" key="1">
    <citation type="submission" date="2020-08" db="EMBL/GenBank/DDBJ databases">
        <title>Genomic Encyclopedia of Type Strains, Phase III (KMG-III): the genomes of soil and plant-associated and newly described type strains.</title>
        <authorList>
            <person name="Whitman W."/>
        </authorList>
    </citation>
    <scope>NUCLEOTIDE SEQUENCE [LARGE SCALE GENOMIC DNA]</scope>
    <source>
        <strain evidence="2 3">CECT 8840</strain>
    </source>
</reference>
<feature type="region of interest" description="Disordered" evidence="1">
    <location>
        <begin position="92"/>
        <end position="111"/>
    </location>
</feature>
<dbReference type="RefSeq" id="WP_184713551.1">
    <property type="nucleotide sequence ID" value="NZ_JACHJP010000002.1"/>
</dbReference>
<dbReference type="Gene3D" id="1.10.357.10">
    <property type="entry name" value="Tetracycline Repressor, domain 2"/>
    <property type="match status" value="1"/>
</dbReference>
<evidence type="ECO:0000313" key="2">
    <source>
        <dbReference type="EMBL" id="MBB4914797.1"/>
    </source>
</evidence>
<dbReference type="AlphaFoldDB" id="A0A7W7QJK7"/>
<comment type="caution">
    <text evidence="2">The sequence shown here is derived from an EMBL/GenBank/DDBJ whole genome shotgun (WGS) entry which is preliminary data.</text>
</comment>
<protein>
    <submittedName>
        <fullName evidence="2">Uncharacterized protein</fullName>
    </submittedName>
</protein>
<proteinExistence type="predicted"/>
<keyword evidence="3" id="KW-1185">Reference proteome</keyword>
<name>A0A7W7QJK7_9ACTN</name>